<organism evidence="2 3">
    <name type="scientific">Yersinia pestis bv. Antiqua (strain Antiqua)</name>
    <dbReference type="NCBI Taxonomy" id="360102"/>
    <lineage>
        <taxon>Bacteria</taxon>
        <taxon>Pseudomonadati</taxon>
        <taxon>Pseudomonadota</taxon>
        <taxon>Gammaproteobacteria</taxon>
        <taxon>Enterobacterales</taxon>
        <taxon>Yersiniaceae</taxon>
        <taxon>Yersinia</taxon>
    </lineage>
</organism>
<evidence type="ECO:0000259" key="1">
    <source>
        <dbReference type="Pfam" id="PF13333"/>
    </source>
</evidence>
<dbReference type="AlphaFoldDB" id="A0A0H2Y6E4"/>
<gene>
    <name evidence="2" type="ordered locus">YPA_1264</name>
</gene>
<dbReference type="InterPro" id="IPR001584">
    <property type="entry name" value="Integrase_cat-core"/>
</dbReference>
<evidence type="ECO:0000313" key="3">
    <source>
        <dbReference type="Proteomes" id="UP000001971"/>
    </source>
</evidence>
<dbReference type="Proteomes" id="UP000001971">
    <property type="component" value="Chromosome"/>
</dbReference>
<reference evidence="2 3" key="1">
    <citation type="journal article" date="2006" name="J. Bacteriol.">
        <title>Complete genome sequence of Yersinia pestis strains Antiqua and Nepal516: evidence of gene reduction in an emerging pathogen.</title>
        <authorList>
            <person name="Chain P.S."/>
            <person name="Hu P."/>
            <person name="Malfatti S.A."/>
            <person name="Radnedge L."/>
            <person name="Larimer F."/>
            <person name="Vergez L.M."/>
            <person name="Worsham P."/>
            <person name="Chu M.C."/>
            <person name="Andersen G.L."/>
        </authorList>
    </citation>
    <scope>NUCLEOTIDE SEQUENCE [LARGE SCALE GENOMIC DNA]</scope>
    <source>
        <strain evidence="2 3">Antiqua</strain>
    </source>
</reference>
<dbReference type="GO" id="GO:0015074">
    <property type="term" value="P:DNA integration"/>
    <property type="evidence" value="ECO:0007669"/>
    <property type="project" value="InterPro"/>
</dbReference>
<accession>A0A0H2Y6E4</accession>
<dbReference type="EMBL" id="CP000308">
    <property type="protein sequence ID" value="ABG13231.1"/>
    <property type="molecule type" value="Genomic_DNA"/>
</dbReference>
<feature type="domain" description="Integrase catalytic" evidence="1">
    <location>
        <begin position="2"/>
        <end position="49"/>
    </location>
</feature>
<name>A0A0H2Y6E4_YERPA</name>
<dbReference type="Pfam" id="PF13333">
    <property type="entry name" value="rve_2"/>
    <property type="match status" value="1"/>
</dbReference>
<evidence type="ECO:0000313" key="2">
    <source>
        <dbReference type="EMBL" id="ABG13231.1"/>
    </source>
</evidence>
<dbReference type="KEGG" id="ypa:YPA_1264"/>
<sequence>MERFFRGLKTEWMPDNGYDNFSGTSTAITNYITGYYNQLRPHQYNGGLTLNESERLFWKNSKSVASFC</sequence>
<protein>
    <recommendedName>
        <fullName evidence="1">Integrase catalytic domain-containing protein</fullName>
    </recommendedName>
</protein>
<proteinExistence type="predicted"/>